<evidence type="ECO:0000313" key="10">
    <source>
        <dbReference type="Proteomes" id="UP001056937"/>
    </source>
</evidence>
<dbReference type="InterPro" id="IPR003661">
    <property type="entry name" value="HisK_dim/P_dom"/>
</dbReference>
<dbReference type="PROSITE" id="PS50109">
    <property type="entry name" value="HIS_KIN"/>
    <property type="match status" value="1"/>
</dbReference>
<dbReference type="Gene3D" id="3.30.565.10">
    <property type="entry name" value="Histidine kinase-like ATPase, C-terminal domain"/>
    <property type="match status" value="1"/>
</dbReference>
<evidence type="ECO:0000259" key="8">
    <source>
        <dbReference type="PROSITE" id="PS50110"/>
    </source>
</evidence>
<reference evidence="9" key="1">
    <citation type="journal article" date="2022" name="Toxins">
        <title>Genomic Analysis of Sphingopyxis sp. USTB-05 for Biodegrading Cyanobacterial Hepatotoxins.</title>
        <authorList>
            <person name="Liu C."/>
            <person name="Xu Q."/>
            <person name="Zhao Z."/>
            <person name="Zhang H."/>
            <person name="Liu X."/>
            <person name="Yin C."/>
            <person name="Liu Y."/>
            <person name="Yan H."/>
        </authorList>
    </citation>
    <scope>NUCLEOTIDE SEQUENCE</scope>
    <source>
        <strain evidence="9">NBD5</strain>
    </source>
</reference>
<evidence type="ECO:0000256" key="2">
    <source>
        <dbReference type="ARBA" id="ARBA00012438"/>
    </source>
</evidence>
<dbReference type="PRINTS" id="PR00344">
    <property type="entry name" value="BCTRLSENSOR"/>
</dbReference>
<dbReference type="PANTHER" id="PTHR43065:SF42">
    <property type="entry name" value="TWO-COMPONENT SENSOR PPRA"/>
    <property type="match status" value="1"/>
</dbReference>
<feature type="transmembrane region" description="Helical" evidence="6">
    <location>
        <begin position="27"/>
        <end position="48"/>
    </location>
</feature>
<evidence type="ECO:0000256" key="1">
    <source>
        <dbReference type="ARBA" id="ARBA00000085"/>
    </source>
</evidence>
<dbReference type="Gene3D" id="1.10.287.130">
    <property type="match status" value="1"/>
</dbReference>
<dbReference type="PANTHER" id="PTHR43065">
    <property type="entry name" value="SENSOR HISTIDINE KINASE"/>
    <property type="match status" value="1"/>
</dbReference>
<dbReference type="SUPFAM" id="SSF47384">
    <property type="entry name" value="Homodimeric domain of signal transducing histidine kinase"/>
    <property type="match status" value="1"/>
</dbReference>
<organism evidence="9 10">
    <name type="scientific">Sphingomonas morindae</name>
    <dbReference type="NCBI Taxonomy" id="1541170"/>
    <lineage>
        <taxon>Bacteria</taxon>
        <taxon>Pseudomonadati</taxon>
        <taxon>Pseudomonadota</taxon>
        <taxon>Alphaproteobacteria</taxon>
        <taxon>Sphingomonadales</taxon>
        <taxon>Sphingomonadaceae</taxon>
        <taxon>Sphingomonas</taxon>
    </lineage>
</organism>
<dbReference type="Pfam" id="PF00072">
    <property type="entry name" value="Response_reg"/>
    <property type="match status" value="1"/>
</dbReference>
<dbReference type="Gene3D" id="3.40.50.2300">
    <property type="match status" value="1"/>
</dbReference>
<dbReference type="SMART" id="SM00388">
    <property type="entry name" value="HisKA"/>
    <property type="match status" value="1"/>
</dbReference>
<accession>A0ABY4X8B7</accession>
<proteinExistence type="predicted"/>
<dbReference type="Pfam" id="PF00512">
    <property type="entry name" value="HisKA"/>
    <property type="match status" value="1"/>
</dbReference>
<evidence type="ECO:0000259" key="7">
    <source>
        <dbReference type="PROSITE" id="PS50109"/>
    </source>
</evidence>
<name>A0ABY4X8B7_9SPHN</name>
<dbReference type="Proteomes" id="UP001056937">
    <property type="component" value="Chromosome 1"/>
</dbReference>
<comment type="catalytic activity">
    <reaction evidence="1">
        <text>ATP + protein L-histidine = ADP + protein N-phospho-L-histidine.</text>
        <dbReference type="EC" id="2.7.13.3"/>
    </reaction>
</comment>
<keyword evidence="6" id="KW-0812">Transmembrane</keyword>
<dbReference type="EC" id="2.7.13.3" evidence="2"/>
<dbReference type="InterPro" id="IPR004358">
    <property type="entry name" value="Sig_transdc_His_kin-like_C"/>
</dbReference>
<feature type="transmembrane region" description="Helical" evidence="6">
    <location>
        <begin position="208"/>
        <end position="231"/>
    </location>
</feature>
<evidence type="ECO:0000313" key="9">
    <source>
        <dbReference type="EMBL" id="USI73193.1"/>
    </source>
</evidence>
<gene>
    <name evidence="9" type="ORF">LHA26_01555</name>
</gene>
<dbReference type="SUPFAM" id="SSF55874">
    <property type="entry name" value="ATPase domain of HSP90 chaperone/DNA topoisomerase II/histidine kinase"/>
    <property type="match status" value="1"/>
</dbReference>
<feature type="domain" description="Histidine kinase" evidence="7">
    <location>
        <begin position="301"/>
        <end position="520"/>
    </location>
</feature>
<dbReference type="EMBL" id="CP084930">
    <property type="protein sequence ID" value="USI73193.1"/>
    <property type="molecule type" value="Genomic_DNA"/>
</dbReference>
<feature type="coiled-coil region" evidence="5">
    <location>
        <begin position="255"/>
        <end position="292"/>
    </location>
</feature>
<feature type="domain" description="Response regulatory" evidence="8">
    <location>
        <begin position="550"/>
        <end position="661"/>
    </location>
</feature>
<evidence type="ECO:0000256" key="3">
    <source>
        <dbReference type="ARBA" id="ARBA00022553"/>
    </source>
</evidence>
<dbReference type="Pfam" id="PF05227">
    <property type="entry name" value="CHASE3"/>
    <property type="match status" value="1"/>
</dbReference>
<evidence type="ECO:0000256" key="6">
    <source>
        <dbReference type="SAM" id="Phobius"/>
    </source>
</evidence>
<dbReference type="RefSeq" id="WP_252167004.1">
    <property type="nucleotide sequence ID" value="NZ_CP084930.1"/>
</dbReference>
<keyword evidence="10" id="KW-1185">Reference proteome</keyword>
<sequence length="676" mass="71406">MAPGERDEAMEAPQGGRYVRLRDSLSWAHGVLLFFAIIAAAVVIVLVVRAGRSNSDRDNALARERHSYEVVLAARAVEASMASAEAALGRFAISADRTMGATYYNDWVLAGAQIDRLDRLVAADPEERRLAARLRALYGLRSAELGLPATSAAAHHGWAALNQFNAVGHSDNIAAIDQVLADIRGRASDLLAHRYDQSNSAAVDSNHFAALLSLAGLALIVAAGGLGWAVVVALGRRHRAETEAEEAAGRADWLREAVSERTQELSEANSRLQREIADRATAEAQLRQMQKMDAVGQLTGGIAHDFNNMLAVVVGSLDLARRRAAPGETRDHIDRALDGAHRAAALTRRLLGFARAEALLPESIEPATLLAGMTELLDRTLGERIRMDLQVAPDAWPIWCDPTQLENAVLNLAVNARDAMDGAGPLTICAENCVIAAGEAGDLPAGDYVRVTVADQGSGMTPDVVERAFEPFFTTKPIGKGTGLGLSQIFGFVRQSGGHVTIDTAPGRGTSVSLYLPRATKTPRAAPRPSAVVALPRPPAPAPAAPADRPVLVVEDDARVRAATCAALVELGYAPISCDSAEAALAELARHPALKVMLTDVIMPGLTGTELARQVRTTRPDLAILFVTGYAGEDSVDLRGETVLHKPFTLAALDRAVADSFALSAPSPAPGAVAAA</sequence>
<keyword evidence="3 4" id="KW-0597">Phosphoprotein</keyword>
<dbReference type="InterPro" id="IPR003594">
    <property type="entry name" value="HATPase_dom"/>
</dbReference>
<dbReference type="SMART" id="SM00387">
    <property type="entry name" value="HATPase_c"/>
    <property type="match status" value="1"/>
</dbReference>
<keyword evidence="6" id="KW-1133">Transmembrane helix</keyword>
<dbReference type="InterPro" id="IPR011006">
    <property type="entry name" value="CheY-like_superfamily"/>
</dbReference>
<evidence type="ECO:0000256" key="4">
    <source>
        <dbReference type="PROSITE-ProRule" id="PRU00169"/>
    </source>
</evidence>
<dbReference type="InterPro" id="IPR007891">
    <property type="entry name" value="CHASE3"/>
</dbReference>
<protein>
    <recommendedName>
        <fullName evidence="2">histidine kinase</fullName>
        <ecNumber evidence="2">2.7.13.3</ecNumber>
    </recommendedName>
</protein>
<dbReference type="InterPro" id="IPR001789">
    <property type="entry name" value="Sig_transdc_resp-reg_receiver"/>
</dbReference>
<dbReference type="PROSITE" id="PS50110">
    <property type="entry name" value="RESPONSE_REGULATORY"/>
    <property type="match status" value="1"/>
</dbReference>
<dbReference type="InterPro" id="IPR036097">
    <property type="entry name" value="HisK_dim/P_sf"/>
</dbReference>
<dbReference type="SMART" id="SM00448">
    <property type="entry name" value="REC"/>
    <property type="match status" value="1"/>
</dbReference>
<dbReference type="InterPro" id="IPR005467">
    <property type="entry name" value="His_kinase_dom"/>
</dbReference>
<evidence type="ECO:0000256" key="5">
    <source>
        <dbReference type="SAM" id="Coils"/>
    </source>
</evidence>
<dbReference type="Pfam" id="PF02518">
    <property type="entry name" value="HATPase_c"/>
    <property type="match status" value="1"/>
</dbReference>
<feature type="modified residue" description="4-aspartylphosphate" evidence="4">
    <location>
        <position position="600"/>
    </location>
</feature>
<dbReference type="SUPFAM" id="SSF52172">
    <property type="entry name" value="CheY-like"/>
    <property type="match status" value="1"/>
</dbReference>
<keyword evidence="5" id="KW-0175">Coiled coil</keyword>
<dbReference type="InterPro" id="IPR036890">
    <property type="entry name" value="HATPase_C_sf"/>
</dbReference>
<keyword evidence="6" id="KW-0472">Membrane</keyword>